<dbReference type="SUPFAM" id="SSF49329">
    <property type="entry name" value="Cu,Zn superoxide dismutase-like"/>
    <property type="match status" value="1"/>
</dbReference>
<keyword evidence="5 8" id="KW-0560">Oxidoreductase</keyword>
<comment type="function">
    <text evidence="8">Destroys radicals which are normally produced within the cells and which are toxic to biological systems.</text>
</comment>
<reference evidence="10" key="1">
    <citation type="submission" date="2021-12" db="EMBL/GenBank/DDBJ databases">
        <authorList>
            <person name="King R."/>
        </authorList>
    </citation>
    <scope>NUCLEOTIDE SEQUENCE</scope>
</reference>
<protein>
    <recommendedName>
        <fullName evidence="8">Superoxide dismutase [Cu-Zn]</fullName>
        <ecNumber evidence="8">1.15.1.1</ecNumber>
    </recommendedName>
</protein>
<dbReference type="OrthoDB" id="2015551at2759"/>
<evidence type="ECO:0000256" key="4">
    <source>
        <dbReference type="ARBA" id="ARBA00022862"/>
    </source>
</evidence>
<name>A0A9P0BMP0_CHRIL</name>
<dbReference type="FunFam" id="2.60.40.200:FF:000001">
    <property type="entry name" value="Superoxide dismutase [Cu-Zn]"/>
    <property type="match status" value="1"/>
</dbReference>
<keyword evidence="4" id="KW-0049">Antioxidant</keyword>
<dbReference type="Gene3D" id="2.60.40.200">
    <property type="entry name" value="Superoxide dismutase, copper/zinc binding domain"/>
    <property type="match status" value="1"/>
</dbReference>
<dbReference type="PANTHER" id="PTHR10003">
    <property type="entry name" value="SUPEROXIDE DISMUTASE CU-ZN -RELATED"/>
    <property type="match status" value="1"/>
</dbReference>
<evidence type="ECO:0000256" key="3">
    <source>
        <dbReference type="ARBA" id="ARBA00022833"/>
    </source>
</evidence>
<organism evidence="10 11">
    <name type="scientific">Chrysodeixis includens</name>
    <name type="common">Soybean looper</name>
    <name type="synonym">Pseudoplusia includens</name>
    <dbReference type="NCBI Taxonomy" id="689277"/>
    <lineage>
        <taxon>Eukaryota</taxon>
        <taxon>Metazoa</taxon>
        <taxon>Ecdysozoa</taxon>
        <taxon>Arthropoda</taxon>
        <taxon>Hexapoda</taxon>
        <taxon>Insecta</taxon>
        <taxon>Pterygota</taxon>
        <taxon>Neoptera</taxon>
        <taxon>Endopterygota</taxon>
        <taxon>Lepidoptera</taxon>
        <taxon>Glossata</taxon>
        <taxon>Ditrysia</taxon>
        <taxon>Noctuoidea</taxon>
        <taxon>Noctuidae</taxon>
        <taxon>Plusiinae</taxon>
        <taxon>Chrysodeixis</taxon>
    </lineage>
</organism>
<dbReference type="InterPro" id="IPR036423">
    <property type="entry name" value="SOD-like_Cu/Zn_dom_sf"/>
</dbReference>
<comment type="cofactor">
    <cofactor evidence="8">
        <name>Zn(2+)</name>
        <dbReference type="ChEBI" id="CHEBI:29105"/>
    </cofactor>
    <text evidence="8">Binds 1 zinc ion per subunit.</text>
</comment>
<dbReference type="Pfam" id="PF00080">
    <property type="entry name" value="Sod_Cu"/>
    <property type="match status" value="1"/>
</dbReference>
<dbReference type="InterPro" id="IPR024134">
    <property type="entry name" value="SOD_Cu/Zn_/chaperone"/>
</dbReference>
<evidence type="ECO:0000313" key="11">
    <source>
        <dbReference type="Proteomes" id="UP001154114"/>
    </source>
</evidence>
<evidence type="ECO:0000256" key="1">
    <source>
        <dbReference type="ARBA" id="ARBA00010457"/>
    </source>
</evidence>
<evidence type="ECO:0000313" key="10">
    <source>
        <dbReference type="EMBL" id="CAH0586779.1"/>
    </source>
</evidence>
<evidence type="ECO:0000256" key="5">
    <source>
        <dbReference type="ARBA" id="ARBA00023002"/>
    </source>
</evidence>
<evidence type="ECO:0000256" key="6">
    <source>
        <dbReference type="ARBA" id="ARBA00023008"/>
    </source>
</evidence>
<dbReference type="GO" id="GO:0005507">
    <property type="term" value="F:copper ion binding"/>
    <property type="evidence" value="ECO:0007669"/>
    <property type="project" value="InterPro"/>
</dbReference>
<dbReference type="EC" id="1.15.1.1" evidence="8"/>
<comment type="similarity">
    <text evidence="1 8">Belongs to the Cu-Zn superoxide dismutase family.</text>
</comment>
<evidence type="ECO:0000256" key="8">
    <source>
        <dbReference type="RuleBase" id="RU000393"/>
    </source>
</evidence>
<evidence type="ECO:0000256" key="2">
    <source>
        <dbReference type="ARBA" id="ARBA00022723"/>
    </source>
</evidence>
<gene>
    <name evidence="10" type="ORF">CINC_LOCUS3286</name>
</gene>
<evidence type="ECO:0000259" key="9">
    <source>
        <dbReference type="Pfam" id="PF00080"/>
    </source>
</evidence>
<comment type="cofactor">
    <cofactor evidence="8">
        <name>Cu cation</name>
        <dbReference type="ChEBI" id="CHEBI:23378"/>
    </cofactor>
    <text evidence="8">Binds 1 copper ion per subunit.</text>
</comment>
<dbReference type="GO" id="GO:0004784">
    <property type="term" value="F:superoxide dismutase activity"/>
    <property type="evidence" value="ECO:0007669"/>
    <property type="project" value="UniProtKB-EC"/>
</dbReference>
<dbReference type="PROSITE" id="PS00332">
    <property type="entry name" value="SOD_CU_ZN_2"/>
    <property type="match status" value="1"/>
</dbReference>
<dbReference type="EMBL" id="LR824018">
    <property type="protein sequence ID" value="CAH0586779.1"/>
    <property type="molecule type" value="Genomic_DNA"/>
</dbReference>
<dbReference type="PRINTS" id="PR00068">
    <property type="entry name" value="CUZNDISMTASE"/>
</dbReference>
<keyword evidence="11" id="KW-1185">Reference proteome</keyword>
<proteinExistence type="inferred from homology"/>
<evidence type="ECO:0000256" key="7">
    <source>
        <dbReference type="ARBA" id="ARBA00049204"/>
    </source>
</evidence>
<keyword evidence="2 8" id="KW-0479">Metal-binding</keyword>
<keyword evidence="3 8" id="KW-0862">Zinc</keyword>
<feature type="domain" description="Superoxide dismutase copper/zinc binding" evidence="9">
    <location>
        <begin position="13"/>
        <end position="149"/>
    </location>
</feature>
<comment type="catalytic activity">
    <reaction evidence="7 8">
        <text>2 superoxide + 2 H(+) = H2O2 + O2</text>
        <dbReference type="Rhea" id="RHEA:20696"/>
        <dbReference type="ChEBI" id="CHEBI:15378"/>
        <dbReference type="ChEBI" id="CHEBI:15379"/>
        <dbReference type="ChEBI" id="CHEBI:16240"/>
        <dbReference type="ChEBI" id="CHEBI:18421"/>
        <dbReference type="EC" id="1.15.1.1"/>
    </reaction>
</comment>
<dbReference type="InterPro" id="IPR018152">
    <property type="entry name" value="SOD_Cu/Zn_BS"/>
</dbReference>
<dbReference type="CDD" id="cd00305">
    <property type="entry name" value="Cu-Zn_Superoxide_Dismutase"/>
    <property type="match status" value="1"/>
</dbReference>
<dbReference type="AlphaFoldDB" id="A0A9P0BMP0"/>
<sequence length="154" mass="15721">MPNRAVCVLNGDVSGTVYFDQKDDQSPVVVTGEVVGLKKGSHGFHVHEFGDNTNGCTSAGAHFNPKKMDHGAPDAAIRHVGDLGNIEVATDGAVAKVCIQDSVISLSGPNSIVGRTLVVHADPDDLGIGGHELSKSTGNAGARLACGVIGLAKI</sequence>
<accession>A0A9P0BMP0</accession>
<keyword evidence="6 8" id="KW-0186">Copper</keyword>
<dbReference type="InterPro" id="IPR001424">
    <property type="entry name" value="SOD_Cu_Zn_dom"/>
</dbReference>
<dbReference type="PROSITE" id="PS00087">
    <property type="entry name" value="SOD_CU_ZN_1"/>
    <property type="match status" value="1"/>
</dbReference>
<dbReference type="Proteomes" id="UP001154114">
    <property type="component" value="Chromosome 15"/>
</dbReference>